<keyword evidence="2" id="KW-1185">Reference proteome</keyword>
<organism evidence="2 3">
    <name type="scientific">Romanomermis culicivorax</name>
    <name type="common">Nematode worm</name>
    <dbReference type="NCBI Taxonomy" id="13658"/>
    <lineage>
        <taxon>Eukaryota</taxon>
        <taxon>Metazoa</taxon>
        <taxon>Ecdysozoa</taxon>
        <taxon>Nematoda</taxon>
        <taxon>Enoplea</taxon>
        <taxon>Dorylaimia</taxon>
        <taxon>Mermithida</taxon>
        <taxon>Mermithoidea</taxon>
        <taxon>Mermithidae</taxon>
        <taxon>Romanomermis</taxon>
    </lineage>
</organism>
<accession>A0A915L4N2</accession>
<protein>
    <submittedName>
        <fullName evidence="3">Uncharacterized protein</fullName>
    </submittedName>
</protein>
<name>A0A915L4N2_ROMCU</name>
<dbReference type="AlphaFoldDB" id="A0A915L4N2"/>
<evidence type="ECO:0000313" key="3">
    <source>
        <dbReference type="WBParaSite" id="nRc.2.0.1.t44735-RA"/>
    </source>
</evidence>
<proteinExistence type="predicted"/>
<feature type="region of interest" description="Disordered" evidence="1">
    <location>
        <begin position="1"/>
        <end position="79"/>
    </location>
</feature>
<evidence type="ECO:0000256" key="1">
    <source>
        <dbReference type="SAM" id="MobiDB-lite"/>
    </source>
</evidence>
<feature type="compositionally biased region" description="Low complexity" evidence="1">
    <location>
        <begin position="33"/>
        <end position="60"/>
    </location>
</feature>
<evidence type="ECO:0000313" key="2">
    <source>
        <dbReference type="Proteomes" id="UP000887565"/>
    </source>
</evidence>
<sequence length="130" mass="13778">MHFAASTHVDCTGSASRSAGSGYSTINRATPGSFTTADHFATTTGAATTSARDSSAADSACGCSNPTGSQHVRAGSRSPWKSYPKTWLVRTFNKALTTPSRRIGILKIPQDANNRRTEHKAYAATQHFPC</sequence>
<dbReference type="WBParaSite" id="nRc.2.0.1.t44735-RA">
    <property type="protein sequence ID" value="nRc.2.0.1.t44735-RA"/>
    <property type="gene ID" value="nRc.2.0.1.g44735"/>
</dbReference>
<reference evidence="3" key="1">
    <citation type="submission" date="2022-11" db="UniProtKB">
        <authorList>
            <consortium name="WormBaseParasite"/>
        </authorList>
    </citation>
    <scope>IDENTIFICATION</scope>
</reference>
<feature type="compositionally biased region" description="Low complexity" evidence="1">
    <location>
        <begin position="13"/>
        <end position="24"/>
    </location>
</feature>
<dbReference type="Proteomes" id="UP000887565">
    <property type="component" value="Unplaced"/>
</dbReference>